<feature type="region of interest" description="Disordered" evidence="1">
    <location>
        <begin position="75"/>
        <end position="97"/>
    </location>
</feature>
<protein>
    <submittedName>
        <fullName evidence="3">PilZ domain-containing protein</fullName>
    </submittedName>
</protein>
<evidence type="ECO:0000313" key="3">
    <source>
        <dbReference type="EMBL" id="NVD45302.1"/>
    </source>
</evidence>
<comment type="caution">
    <text evidence="3">The sequence shown here is derived from an EMBL/GenBank/DDBJ whole genome shotgun (WGS) entry which is preliminary data.</text>
</comment>
<organism evidence="3 4">
    <name type="scientific">Qipengyuania atrilutea</name>
    <dbReference type="NCBI Taxonomy" id="2744473"/>
    <lineage>
        <taxon>Bacteria</taxon>
        <taxon>Pseudomonadati</taxon>
        <taxon>Pseudomonadota</taxon>
        <taxon>Alphaproteobacteria</taxon>
        <taxon>Sphingomonadales</taxon>
        <taxon>Erythrobacteraceae</taxon>
        <taxon>Qipengyuania</taxon>
    </lineage>
</organism>
<dbReference type="GO" id="GO:0035438">
    <property type="term" value="F:cyclic-di-GMP binding"/>
    <property type="evidence" value="ECO:0007669"/>
    <property type="project" value="InterPro"/>
</dbReference>
<dbReference type="EMBL" id="JABWGV010000003">
    <property type="protein sequence ID" value="NVD45302.1"/>
    <property type="molecule type" value="Genomic_DNA"/>
</dbReference>
<reference evidence="3 4" key="1">
    <citation type="submission" date="2020-06" db="EMBL/GenBank/DDBJ databases">
        <title>Altererythrobacter sp. HHU K3-1.</title>
        <authorList>
            <person name="Zhang D."/>
            <person name="Xue H."/>
        </authorList>
    </citation>
    <scope>NUCLEOTIDE SEQUENCE [LARGE SCALE GENOMIC DNA]</scope>
    <source>
        <strain evidence="3 4">HHU K3-1</strain>
    </source>
</reference>
<name>A0A850H548_9SPHN</name>
<accession>A0A850H548</accession>
<dbReference type="Pfam" id="PF07238">
    <property type="entry name" value="PilZ"/>
    <property type="match status" value="1"/>
</dbReference>
<evidence type="ECO:0000256" key="1">
    <source>
        <dbReference type="SAM" id="MobiDB-lite"/>
    </source>
</evidence>
<dbReference type="RefSeq" id="WP_176267598.1">
    <property type="nucleotide sequence ID" value="NZ_JABWGV010000003.1"/>
</dbReference>
<proteinExistence type="predicted"/>
<sequence>MTGLLQLDDEWRAFRIKDISTTGLKGNGILDLPVGMDVQVRIRDSEPIAASIVWSNGSLFGLSFAHPIIPEEFRTRITGSYNPPSGSKKPAPPRRPV</sequence>
<feature type="domain" description="PilZ" evidence="2">
    <location>
        <begin position="5"/>
        <end position="72"/>
    </location>
</feature>
<dbReference type="InterPro" id="IPR009875">
    <property type="entry name" value="PilZ_domain"/>
</dbReference>
<keyword evidence="4" id="KW-1185">Reference proteome</keyword>
<gene>
    <name evidence="3" type="ORF">HUV48_09775</name>
</gene>
<dbReference type="AlphaFoldDB" id="A0A850H548"/>
<evidence type="ECO:0000259" key="2">
    <source>
        <dbReference type="Pfam" id="PF07238"/>
    </source>
</evidence>
<evidence type="ECO:0000313" key="4">
    <source>
        <dbReference type="Proteomes" id="UP000561438"/>
    </source>
</evidence>
<dbReference type="Proteomes" id="UP000561438">
    <property type="component" value="Unassembled WGS sequence"/>
</dbReference>